<evidence type="ECO:0000313" key="1">
    <source>
        <dbReference type="EMBL" id="JAH85544.1"/>
    </source>
</evidence>
<protein>
    <submittedName>
        <fullName evidence="1">Uncharacterized protein</fullName>
    </submittedName>
</protein>
<proteinExistence type="predicted"/>
<sequence>MASHGLIFAPPRPAAQIHILCSSGCHLDPMSACMQL</sequence>
<name>A0A0E9W597_ANGAN</name>
<dbReference type="AlphaFoldDB" id="A0A0E9W597"/>
<reference evidence="1" key="1">
    <citation type="submission" date="2014-11" db="EMBL/GenBank/DDBJ databases">
        <authorList>
            <person name="Amaro Gonzalez C."/>
        </authorList>
    </citation>
    <scope>NUCLEOTIDE SEQUENCE</scope>
</reference>
<dbReference type="EMBL" id="GBXM01023033">
    <property type="protein sequence ID" value="JAH85544.1"/>
    <property type="molecule type" value="Transcribed_RNA"/>
</dbReference>
<reference evidence="1" key="2">
    <citation type="journal article" date="2015" name="Fish Shellfish Immunol.">
        <title>Early steps in the European eel (Anguilla anguilla)-Vibrio vulnificus interaction in the gills: Role of the RtxA13 toxin.</title>
        <authorList>
            <person name="Callol A."/>
            <person name="Pajuelo D."/>
            <person name="Ebbesson L."/>
            <person name="Teles M."/>
            <person name="MacKenzie S."/>
            <person name="Amaro C."/>
        </authorList>
    </citation>
    <scope>NUCLEOTIDE SEQUENCE</scope>
</reference>
<accession>A0A0E9W597</accession>
<organism evidence="1">
    <name type="scientific">Anguilla anguilla</name>
    <name type="common">European freshwater eel</name>
    <name type="synonym">Muraena anguilla</name>
    <dbReference type="NCBI Taxonomy" id="7936"/>
    <lineage>
        <taxon>Eukaryota</taxon>
        <taxon>Metazoa</taxon>
        <taxon>Chordata</taxon>
        <taxon>Craniata</taxon>
        <taxon>Vertebrata</taxon>
        <taxon>Euteleostomi</taxon>
        <taxon>Actinopterygii</taxon>
        <taxon>Neopterygii</taxon>
        <taxon>Teleostei</taxon>
        <taxon>Anguilliformes</taxon>
        <taxon>Anguillidae</taxon>
        <taxon>Anguilla</taxon>
    </lineage>
</organism>